<protein>
    <submittedName>
        <fullName evidence="6">TetR/AcrR family transcriptional regulator</fullName>
    </submittedName>
</protein>
<evidence type="ECO:0000256" key="3">
    <source>
        <dbReference type="ARBA" id="ARBA00023163"/>
    </source>
</evidence>
<evidence type="ECO:0000313" key="6">
    <source>
        <dbReference type="EMBL" id="QIO05978.1"/>
    </source>
</evidence>
<dbReference type="SUPFAM" id="SSF48498">
    <property type="entry name" value="Tetracyclin repressor-like, C-terminal domain"/>
    <property type="match status" value="1"/>
</dbReference>
<dbReference type="GO" id="GO:0003677">
    <property type="term" value="F:DNA binding"/>
    <property type="evidence" value="ECO:0007669"/>
    <property type="project" value="UniProtKB-UniRule"/>
</dbReference>
<feature type="domain" description="HTH tetR-type" evidence="5">
    <location>
        <begin position="2"/>
        <end position="62"/>
    </location>
</feature>
<dbReference type="PROSITE" id="PS50977">
    <property type="entry name" value="HTH_TETR_2"/>
    <property type="match status" value="1"/>
</dbReference>
<evidence type="ECO:0000259" key="5">
    <source>
        <dbReference type="PROSITE" id="PS50977"/>
    </source>
</evidence>
<dbReference type="KEGG" id="asha:G8E00_08455"/>
<organism evidence="6 7">
    <name type="scientific">Acinetobacter shaoyimingii</name>
    <dbReference type="NCBI Taxonomy" id="2715164"/>
    <lineage>
        <taxon>Bacteria</taxon>
        <taxon>Pseudomonadati</taxon>
        <taxon>Pseudomonadota</taxon>
        <taxon>Gammaproteobacteria</taxon>
        <taxon>Moraxellales</taxon>
        <taxon>Moraxellaceae</taxon>
        <taxon>Acinetobacter</taxon>
    </lineage>
</organism>
<sequence>MSKSAEKILNTAEQLFYVHSINAVGVDLIRDLSGCSKTTMYTYFKNKQHLVESVLLARDQKFRASLLKYIADATGQSAIEKILDWHIQWFKEDDYKGCLFVRAVAESDADPIVAEIALKHKMWIKTLIAQHCHFSADVEVLVELIYTLLEGMISRFLIEGYSENKVKITQLSLNKIITVLS</sequence>
<dbReference type="AlphaFoldDB" id="A0A6G8RW05"/>
<dbReference type="EMBL" id="CP049801">
    <property type="protein sequence ID" value="QIO05978.1"/>
    <property type="molecule type" value="Genomic_DNA"/>
</dbReference>
<dbReference type="Gene3D" id="1.10.357.10">
    <property type="entry name" value="Tetracycline Repressor, domain 2"/>
    <property type="match status" value="1"/>
</dbReference>
<dbReference type="InterPro" id="IPR009057">
    <property type="entry name" value="Homeodomain-like_sf"/>
</dbReference>
<dbReference type="RefSeq" id="WP_166009861.1">
    <property type="nucleotide sequence ID" value="NZ_CP049801.1"/>
</dbReference>
<keyword evidence="7" id="KW-1185">Reference proteome</keyword>
<dbReference type="InterPro" id="IPR001647">
    <property type="entry name" value="HTH_TetR"/>
</dbReference>
<evidence type="ECO:0000256" key="2">
    <source>
        <dbReference type="ARBA" id="ARBA00023125"/>
    </source>
</evidence>
<evidence type="ECO:0000256" key="4">
    <source>
        <dbReference type="PROSITE-ProRule" id="PRU00335"/>
    </source>
</evidence>
<dbReference type="PANTHER" id="PTHR47506:SF1">
    <property type="entry name" value="HTH-TYPE TRANSCRIPTIONAL REGULATOR YJDC"/>
    <property type="match status" value="1"/>
</dbReference>
<dbReference type="SUPFAM" id="SSF46689">
    <property type="entry name" value="Homeodomain-like"/>
    <property type="match status" value="1"/>
</dbReference>
<evidence type="ECO:0000256" key="1">
    <source>
        <dbReference type="ARBA" id="ARBA00023015"/>
    </source>
</evidence>
<reference evidence="6 7" key="1">
    <citation type="submission" date="2020-03" db="EMBL/GenBank/DDBJ databases">
        <authorList>
            <person name="Zhu W."/>
        </authorList>
    </citation>
    <scope>NUCLEOTIDE SEQUENCE [LARGE SCALE GENOMIC DNA]</scope>
    <source>
        <strain evidence="6 7">323-1</strain>
    </source>
</reference>
<dbReference type="Proteomes" id="UP000502297">
    <property type="component" value="Chromosome"/>
</dbReference>
<feature type="DNA-binding region" description="H-T-H motif" evidence="4">
    <location>
        <begin position="25"/>
        <end position="44"/>
    </location>
</feature>
<gene>
    <name evidence="6" type="ORF">G8E00_08455</name>
</gene>
<keyword evidence="2 4" id="KW-0238">DNA-binding</keyword>
<dbReference type="PANTHER" id="PTHR47506">
    <property type="entry name" value="TRANSCRIPTIONAL REGULATORY PROTEIN"/>
    <property type="match status" value="1"/>
</dbReference>
<name>A0A6G8RW05_9GAMM</name>
<dbReference type="Pfam" id="PF00440">
    <property type="entry name" value="TetR_N"/>
    <property type="match status" value="1"/>
</dbReference>
<proteinExistence type="predicted"/>
<accession>A0A6G8RW05</accession>
<dbReference type="PRINTS" id="PR00455">
    <property type="entry name" value="HTHTETR"/>
</dbReference>
<dbReference type="InterPro" id="IPR036271">
    <property type="entry name" value="Tet_transcr_reg_TetR-rel_C_sf"/>
</dbReference>
<evidence type="ECO:0000313" key="7">
    <source>
        <dbReference type="Proteomes" id="UP000502297"/>
    </source>
</evidence>
<keyword evidence="3" id="KW-0804">Transcription</keyword>
<keyword evidence="1" id="KW-0805">Transcription regulation</keyword>